<feature type="region of interest" description="Disordered" evidence="1">
    <location>
        <begin position="230"/>
        <end position="255"/>
    </location>
</feature>
<proteinExistence type="predicted"/>
<dbReference type="GO" id="GO:0060147">
    <property type="term" value="P:regulation of post-transcriptional gene silencing"/>
    <property type="evidence" value="ECO:0007669"/>
    <property type="project" value="InterPro"/>
</dbReference>
<feature type="region of interest" description="Disordered" evidence="1">
    <location>
        <begin position="665"/>
        <end position="690"/>
    </location>
</feature>
<dbReference type="InterPro" id="IPR016024">
    <property type="entry name" value="ARM-type_fold"/>
</dbReference>
<reference evidence="2 3" key="1">
    <citation type="journal article" date="2018" name="Cell">
        <title>The Chara Genome: Secondary Complexity and Implications for Plant Terrestrialization.</title>
        <authorList>
            <person name="Nishiyama T."/>
            <person name="Sakayama H."/>
            <person name="Vries J.D."/>
            <person name="Buschmann H."/>
            <person name="Saint-Marcoux D."/>
            <person name="Ullrich K.K."/>
            <person name="Haas F.B."/>
            <person name="Vanderstraeten L."/>
            <person name="Becker D."/>
            <person name="Lang D."/>
            <person name="Vosolsobe S."/>
            <person name="Rombauts S."/>
            <person name="Wilhelmsson P.K.I."/>
            <person name="Janitza P."/>
            <person name="Kern R."/>
            <person name="Heyl A."/>
            <person name="Rumpler F."/>
            <person name="Villalobos L.I.A.C."/>
            <person name="Clay J.M."/>
            <person name="Skokan R."/>
            <person name="Toyoda A."/>
            <person name="Suzuki Y."/>
            <person name="Kagoshima H."/>
            <person name="Schijlen E."/>
            <person name="Tajeshwar N."/>
            <person name="Catarino B."/>
            <person name="Hetherington A.J."/>
            <person name="Saltykova A."/>
            <person name="Bonnot C."/>
            <person name="Breuninger H."/>
            <person name="Symeonidi A."/>
            <person name="Radhakrishnan G.V."/>
            <person name="Van Nieuwerburgh F."/>
            <person name="Deforce D."/>
            <person name="Chang C."/>
            <person name="Karol K.G."/>
            <person name="Hedrich R."/>
            <person name="Ulvskov P."/>
            <person name="Glockner G."/>
            <person name="Delwiche C.F."/>
            <person name="Petrasek J."/>
            <person name="Van de Peer Y."/>
            <person name="Friml J."/>
            <person name="Beilby M."/>
            <person name="Dolan L."/>
            <person name="Kohara Y."/>
            <person name="Sugano S."/>
            <person name="Fujiyama A."/>
            <person name="Delaux P.-M."/>
            <person name="Quint M."/>
            <person name="TheiBen G."/>
            <person name="Hagemann M."/>
            <person name="Harholt J."/>
            <person name="Dunand C."/>
            <person name="Zachgo S."/>
            <person name="Langdale J."/>
            <person name="Maumus F."/>
            <person name="Straeten D.V.D."/>
            <person name="Gould S.B."/>
            <person name="Rensing S.A."/>
        </authorList>
    </citation>
    <scope>NUCLEOTIDE SEQUENCE [LARGE SCALE GENOMIC DNA]</scope>
    <source>
        <strain evidence="2 3">S276</strain>
    </source>
</reference>
<protein>
    <recommendedName>
        <fullName evidence="4">DUF3730 domain-containing protein</fullName>
    </recommendedName>
</protein>
<evidence type="ECO:0008006" key="4">
    <source>
        <dbReference type="Google" id="ProtNLM"/>
    </source>
</evidence>
<dbReference type="EMBL" id="BFEA01000214">
    <property type="protein sequence ID" value="GBG74931.1"/>
    <property type="molecule type" value="Genomic_DNA"/>
</dbReference>
<dbReference type="PANTHER" id="PTHR16212:SF4">
    <property type="entry name" value="FOCADHESIN"/>
    <property type="match status" value="1"/>
</dbReference>
<dbReference type="SUPFAM" id="SSF48371">
    <property type="entry name" value="ARM repeat"/>
    <property type="match status" value="1"/>
</dbReference>
<evidence type="ECO:0000256" key="1">
    <source>
        <dbReference type="SAM" id="MobiDB-lite"/>
    </source>
</evidence>
<dbReference type="PANTHER" id="PTHR16212">
    <property type="entry name" value="FOCADHESIN FAMILY MEMBER"/>
    <property type="match status" value="1"/>
</dbReference>
<keyword evidence="3" id="KW-1185">Reference proteome</keyword>
<dbReference type="OrthoDB" id="6125419at2759"/>
<gene>
    <name evidence="2" type="ORF">CBR_g19445</name>
</gene>
<name>A0A388KY06_CHABU</name>
<comment type="caution">
    <text evidence="2">The sequence shown here is derived from an EMBL/GenBank/DDBJ whole genome shotgun (WGS) entry which is preliminary data.</text>
</comment>
<dbReference type="InterPro" id="IPR045163">
    <property type="entry name" value="Focadhesin/RST1"/>
</dbReference>
<evidence type="ECO:0000313" key="2">
    <source>
        <dbReference type="EMBL" id="GBG74931.1"/>
    </source>
</evidence>
<evidence type="ECO:0000313" key="3">
    <source>
        <dbReference type="Proteomes" id="UP000265515"/>
    </source>
</evidence>
<organism evidence="2 3">
    <name type="scientific">Chara braunii</name>
    <name type="common">Braun's stonewort</name>
    <dbReference type="NCBI Taxonomy" id="69332"/>
    <lineage>
        <taxon>Eukaryota</taxon>
        <taxon>Viridiplantae</taxon>
        <taxon>Streptophyta</taxon>
        <taxon>Charophyceae</taxon>
        <taxon>Charales</taxon>
        <taxon>Characeae</taxon>
        <taxon>Chara</taxon>
    </lineage>
</organism>
<sequence length="1316" mass="141595">MDAVSETPGALLLCFALSQPKLSVQGATDAIGRKEYLESALKWELECGSMFASAANSLTTSGSIVYSLASLHSWMVFCPVWHSSKMIVLQAQQRGLSQSEAAEKAAELVWKELKKACEEALPRLAENATFAVAGLCQVIPSSAHNLWSTIIEFLQERLKNPLHESAQSSAALALGPSAALLHPTEWKLRSQIALDLIDQVKHSDSPAVRFSCASSLGLLFDGLLKGRYGGDDHQSTESDEEELSHSPSSRRERRQMAGDGIHFEREMATVTDMVEELLNIVVALRPVARLDVEEVIEASQLGLSLAADGGRTAGLTVAMQAGKEEPNVWAVVGIILAIAHGVMALERGRGQAGVEAIIKVLTSWLLSPRGGSQSEQEESSVRQVVGGVHTGGIALTIGASLALPAIASAAYRAELIADEEVDSILKAMERILLMGSVGDMASPSPAGGEAARAVSTEAAHLFAAACMGIGTYVDEMVREGFTVSVSRLQSIMSTMIAGCDERHLAVQRMGAMTGLCSLFGARVLGVASRRSSHGSTTLMGSSRQGARQSNMSFVAGPLLLEPALEREISGAIQRMVEIACSSRDQRIRRHSGWALAFAHSAYMAEHLPERIPLATCVGPLSSSSSSGGVSVELAHLRTLQSLPEEGALRTLTEWLVELGERARQKSSIDESTGDASKGNNDGRGNASLSKENTKRIAESVLRCLGKAPRLPLLDWVVLLKRIMRRLLRAKHYAAALFPDQEGGGGGGGEGGGTKVTAEGLGTRLRRECVKFALDCAPSFPPMVVLLDELSELTRFSVLEPTIQELLLQSLSSLVHVFSIGRSKQLFGDFRRLILDDNRERKSKHEDSGSKTNASRSSGVRGNRGGREYERSTPLFRKAAWSGLSQCLVFVKKAQADNASGEQSQLQVWTKLDGEVLSCIEALYMTLDLPSSMQTAAHESRFRQAANAVVGSEFQVVRGVVQKTNATDTGMVQEVGTAVVGTAMVGTAMDRTMEEWDAAIACLAQGQTKWTLELLKILKKSSSEAEDGLGTVSMSASLIADVSLNVAKASIARARLVAVAALPPSELMSSRTWVANLDAAAGDCYARPVMVEMARALRGVTAQHKREWVLDSIDTARMCCRPFLVIQLLALLVSSWSNHCAVLTSEPTEALKLLPLTFAELLGHEEWQTAGQLALSKLAGLLEASFAGGGSPVAPIATLLTGATLTCSQQYSRQDQRCRQVRRYDARSQPDSRLGEDAPLERGGVMSICRRPGFSDAQSSVDVVHEDLRKEEMREIAKWLAPVAVALRNRLQPDSWQRIAAVILHCNLIELDMSSRQ</sequence>
<feature type="compositionally biased region" description="Polar residues" evidence="1">
    <location>
        <begin position="669"/>
        <end position="679"/>
    </location>
</feature>
<dbReference type="Proteomes" id="UP000265515">
    <property type="component" value="Unassembled WGS sequence"/>
</dbReference>
<accession>A0A388KY06</accession>
<dbReference type="Gramene" id="GBG74931">
    <property type="protein sequence ID" value="GBG74931"/>
    <property type="gene ID" value="CBR_g19445"/>
</dbReference>
<feature type="region of interest" description="Disordered" evidence="1">
    <location>
        <begin position="840"/>
        <end position="868"/>
    </location>
</feature>